<feature type="domain" description="Malonyl-CoA:ACP transacylase (MAT)" evidence="6">
    <location>
        <begin position="1"/>
        <end position="191"/>
    </location>
</feature>
<dbReference type="SUPFAM" id="SSF52151">
    <property type="entry name" value="FabD/lysophospholipase-like"/>
    <property type="match status" value="1"/>
</dbReference>
<dbReference type="Pfam" id="PF00698">
    <property type="entry name" value="Acyl_transf_1"/>
    <property type="match status" value="1"/>
</dbReference>
<dbReference type="InterPro" id="IPR050091">
    <property type="entry name" value="PKS_NRPS_Biosynth_Enz"/>
</dbReference>
<dbReference type="PANTHER" id="PTHR43775">
    <property type="entry name" value="FATTY ACID SYNTHASE"/>
    <property type="match status" value="1"/>
</dbReference>
<keyword evidence="1" id="KW-0596">Phosphopantetheine</keyword>
<keyword evidence="2" id="KW-0597">Phosphoprotein</keyword>
<dbReference type="InterPro" id="IPR006162">
    <property type="entry name" value="Ppantetheine_attach_site"/>
</dbReference>
<sequence length="252" mass="27802">MAIQLSLTQLLKSWGVVSTAVVGQSSGEIAAVFAAEMLDFDDYVRGSIMAIGTCKEHAEKMIEQVHSGTVVVACINSDLSVTVSGDTHAPDELQTLVEDQGFFNQKLWVDVAYHSHHMCPVKGIGYLSERKGTERKSLTHSKPRESKKKNFMLFWLEQLVARCPAPATAVKKAGKREAAQALVMDALAHKMSTLLMVSLEDIIPSKSISSYGLNSLVAIEVRNWVFRELESYLQIMEIVSAPSLVYLADRMI</sequence>
<evidence type="ECO:0000313" key="7">
    <source>
        <dbReference type="EMBL" id="KAE8370539.1"/>
    </source>
</evidence>
<keyword evidence="3" id="KW-0808">Transferase</keyword>
<feature type="signal peptide" evidence="4">
    <location>
        <begin position="1"/>
        <end position="19"/>
    </location>
</feature>
<dbReference type="SUPFAM" id="SSF55048">
    <property type="entry name" value="Probable ACP-binding domain of malonyl-CoA ACP transacylase"/>
    <property type="match status" value="1"/>
</dbReference>
<name>A0A5N7ANG8_9EURO</name>
<dbReference type="InterPro" id="IPR014043">
    <property type="entry name" value="Acyl_transferase_dom"/>
</dbReference>
<dbReference type="SMART" id="SM00827">
    <property type="entry name" value="PKS_AT"/>
    <property type="match status" value="1"/>
</dbReference>
<feature type="domain" description="Polyketide synthase-like phosphopantetheine-binding" evidence="5">
    <location>
        <begin position="184"/>
        <end position="251"/>
    </location>
</feature>
<evidence type="ECO:0008006" key="9">
    <source>
        <dbReference type="Google" id="ProtNLM"/>
    </source>
</evidence>
<feature type="chain" id="PRO_5024866802" description="Carrier domain-containing protein" evidence="4">
    <location>
        <begin position="20"/>
        <end position="252"/>
    </location>
</feature>
<dbReference type="AlphaFoldDB" id="A0A5N7ANG8"/>
<evidence type="ECO:0000256" key="3">
    <source>
        <dbReference type="ARBA" id="ARBA00022679"/>
    </source>
</evidence>
<dbReference type="Proteomes" id="UP000326268">
    <property type="component" value="Unassembled WGS sequence"/>
</dbReference>
<dbReference type="EMBL" id="ML737565">
    <property type="protein sequence ID" value="KAE8370539.1"/>
    <property type="molecule type" value="Genomic_DNA"/>
</dbReference>
<dbReference type="InterPro" id="IPR009081">
    <property type="entry name" value="PP-bd_ACP"/>
</dbReference>
<organism evidence="7 8">
    <name type="scientific">Aspergillus caelatus</name>
    <dbReference type="NCBI Taxonomy" id="61420"/>
    <lineage>
        <taxon>Eukaryota</taxon>
        <taxon>Fungi</taxon>
        <taxon>Dikarya</taxon>
        <taxon>Ascomycota</taxon>
        <taxon>Pezizomycotina</taxon>
        <taxon>Eurotiomycetes</taxon>
        <taxon>Eurotiomycetidae</taxon>
        <taxon>Eurotiales</taxon>
        <taxon>Aspergillaceae</taxon>
        <taxon>Aspergillus</taxon>
        <taxon>Aspergillus subgen. Circumdati</taxon>
    </lineage>
</organism>
<dbReference type="OrthoDB" id="3799328at2759"/>
<evidence type="ECO:0000256" key="2">
    <source>
        <dbReference type="ARBA" id="ARBA00022553"/>
    </source>
</evidence>
<dbReference type="Gene3D" id="1.10.1200.10">
    <property type="entry name" value="ACP-like"/>
    <property type="match status" value="1"/>
</dbReference>
<gene>
    <name evidence="7" type="ORF">BDV27DRAFT_152132</name>
</gene>
<dbReference type="Gene3D" id="3.40.366.10">
    <property type="entry name" value="Malonyl-Coenzyme A Acyl Carrier Protein, domain 2"/>
    <property type="match status" value="1"/>
</dbReference>
<dbReference type="RefSeq" id="XP_031933620.1">
    <property type="nucleotide sequence ID" value="XM_032071497.1"/>
</dbReference>
<evidence type="ECO:0000256" key="1">
    <source>
        <dbReference type="ARBA" id="ARBA00022450"/>
    </source>
</evidence>
<proteinExistence type="predicted"/>
<accession>A0A5N7ANG8</accession>
<dbReference type="InterPro" id="IPR036736">
    <property type="entry name" value="ACP-like_sf"/>
</dbReference>
<dbReference type="SMART" id="SM00823">
    <property type="entry name" value="PKS_PP"/>
    <property type="match status" value="1"/>
</dbReference>
<dbReference type="PROSITE" id="PS00012">
    <property type="entry name" value="PHOSPHOPANTETHEINE"/>
    <property type="match status" value="1"/>
</dbReference>
<dbReference type="InterPro" id="IPR016035">
    <property type="entry name" value="Acyl_Trfase/lysoPLipase"/>
</dbReference>
<evidence type="ECO:0000256" key="4">
    <source>
        <dbReference type="SAM" id="SignalP"/>
    </source>
</evidence>
<keyword evidence="8" id="KW-1185">Reference proteome</keyword>
<reference evidence="7 8" key="1">
    <citation type="submission" date="2019-04" db="EMBL/GenBank/DDBJ databases">
        <title>Friends and foes A comparative genomics studyof 23 Aspergillus species from section Flavi.</title>
        <authorList>
            <consortium name="DOE Joint Genome Institute"/>
            <person name="Kjaerbolling I."/>
            <person name="Vesth T."/>
            <person name="Frisvad J.C."/>
            <person name="Nybo J.L."/>
            <person name="Theobald S."/>
            <person name="Kildgaard S."/>
            <person name="Isbrandt T."/>
            <person name="Kuo A."/>
            <person name="Sato A."/>
            <person name="Lyhne E.K."/>
            <person name="Kogle M.E."/>
            <person name="Wiebenga A."/>
            <person name="Kun R.S."/>
            <person name="Lubbers R.J."/>
            <person name="Makela M.R."/>
            <person name="Barry K."/>
            <person name="Chovatia M."/>
            <person name="Clum A."/>
            <person name="Daum C."/>
            <person name="Haridas S."/>
            <person name="He G."/>
            <person name="LaButti K."/>
            <person name="Lipzen A."/>
            <person name="Mondo S."/>
            <person name="Riley R."/>
            <person name="Salamov A."/>
            <person name="Simmons B.A."/>
            <person name="Magnuson J.K."/>
            <person name="Henrissat B."/>
            <person name="Mortensen U.H."/>
            <person name="Larsen T.O."/>
            <person name="Devries R.P."/>
            <person name="Grigoriev I.V."/>
            <person name="Machida M."/>
            <person name="Baker S.E."/>
            <person name="Andersen M.R."/>
        </authorList>
    </citation>
    <scope>NUCLEOTIDE SEQUENCE [LARGE SCALE GENOMIC DNA]</scope>
    <source>
        <strain evidence="7 8">CBS 763.97</strain>
    </source>
</reference>
<dbReference type="GO" id="GO:0006633">
    <property type="term" value="P:fatty acid biosynthetic process"/>
    <property type="evidence" value="ECO:0007669"/>
    <property type="project" value="TreeGrafter"/>
</dbReference>
<dbReference type="GO" id="GO:0004312">
    <property type="term" value="F:fatty acid synthase activity"/>
    <property type="evidence" value="ECO:0007669"/>
    <property type="project" value="TreeGrafter"/>
</dbReference>
<evidence type="ECO:0000313" key="8">
    <source>
        <dbReference type="Proteomes" id="UP000326268"/>
    </source>
</evidence>
<evidence type="ECO:0000259" key="6">
    <source>
        <dbReference type="SMART" id="SM00827"/>
    </source>
</evidence>
<dbReference type="GO" id="GO:0044550">
    <property type="term" value="P:secondary metabolite biosynthetic process"/>
    <property type="evidence" value="ECO:0007669"/>
    <property type="project" value="TreeGrafter"/>
</dbReference>
<dbReference type="GeneID" id="43655943"/>
<dbReference type="Pfam" id="PF23297">
    <property type="entry name" value="ACP_SdgA_C"/>
    <property type="match status" value="1"/>
</dbReference>
<keyword evidence="4" id="KW-0732">Signal</keyword>
<dbReference type="InterPro" id="IPR020806">
    <property type="entry name" value="PKS_PP-bd"/>
</dbReference>
<evidence type="ECO:0000259" key="5">
    <source>
        <dbReference type="SMART" id="SM00823"/>
    </source>
</evidence>
<dbReference type="PANTHER" id="PTHR43775:SF29">
    <property type="entry name" value="ASPERFURANONE POLYKETIDE SYNTHASE AFOG-RELATED"/>
    <property type="match status" value="1"/>
</dbReference>
<dbReference type="GO" id="GO:0031177">
    <property type="term" value="F:phosphopantetheine binding"/>
    <property type="evidence" value="ECO:0007669"/>
    <property type="project" value="InterPro"/>
</dbReference>
<protein>
    <recommendedName>
        <fullName evidence="9">Carrier domain-containing protein</fullName>
    </recommendedName>
</protein>
<dbReference type="SUPFAM" id="SSF47336">
    <property type="entry name" value="ACP-like"/>
    <property type="match status" value="1"/>
</dbReference>
<dbReference type="InterPro" id="IPR016036">
    <property type="entry name" value="Malonyl_transacylase_ACP-bd"/>
</dbReference>
<dbReference type="InterPro" id="IPR001227">
    <property type="entry name" value="Ac_transferase_dom_sf"/>
</dbReference>